<dbReference type="EMBL" id="KN835206">
    <property type="protein sequence ID" value="KIK43721.1"/>
    <property type="molecule type" value="Genomic_DNA"/>
</dbReference>
<dbReference type="InParanoid" id="A0A0D0APK7"/>
<reference evidence="4 5" key="1">
    <citation type="submission" date="2014-04" db="EMBL/GenBank/DDBJ databases">
        <authorList>
            <consortium name="DOE Joint Genome Institute"/>
            <person name="Kuo A."/>
            <person name="Ruytinx J."/>
            <person name="Rineau F."/>
            <person name="Colpaert J."/>
            <person name="Kohler A."/>
            <person name="Nagy L.G."/>
            <person name="Floudas D."/>
            <person name="Copeland A."/>
            <person name="Barry K.W."/>
            <person name="Cichocki N."/>
            <person name="Veneault-Fourrey C."/>
            <person name="LaButti K."/>
            <person name="Lindquist E.A."/>
            <person name="Lipzen A."/>
            <person name="Lundell T."/>
            <person name="Morin E."/>
            <person name="Murat C."/>
            <person name="Sun H."/>
            <person name="Tunlid A."/>
            <person name="Henrissat B."/>
            <person name="Grigoriev I.V."/>
            <person name="Hibbett D.S."/>
            <person name="Martin F."/>
            <person name="Nordberg H.P."/>
            <person name="Cantor M.N."/>
            <person name="Hua S.X."/>
        </authorList>
    </citation>
    <scope>NUCLEOTIDE SEQUENCE [LARGE SCALE GENOMIC DNA]</scope>
    <source>
        <strain evidence="4 5">UH-Slu-Lm8-n1</strain>
    </source>
</reference>
<name>A0A0D0APK7_9AGAM</name>
<feature type="repeat" description="WD" evidence="3">
    <location>
        <begin position="46"/>
        <end position="78"/>
    </location>
</feature>
<dbReference type="PROSITE" id="PS00678">
    <property type="entry name" value="WD_REPEATS_1"/>
    <property type="match status" value="3"/>
</dbReference>
<keyword evidence="2" id="KW-0677">Repeat</keyword>
<keyword evidence="1 3" id="KW-0853">WD repeat</keyword>
<dbReference type="PRINTS" id="PR00320">
    <property type="entry name" value="GPROTEINBRPT"/>
</dbReference>
<dbReference type="PROSITE" id="PS50294">
    <property type="entry name" value="WD_REPEATS_REGION"/>
    <property type="match status" value="2"/>
</dbReference>
<dbReference type="InterPro" id="IPR020472">
    <property type="entry name" value="WD40_PAC1"/>
</dbReference>
<evidence type="ECO:0000256" key="2">
    <source>
        <dbReference type="ARBA" id="ARBA00022737"/>
    </source>
</evidence>
<protein>
    <recommendedName>
        <fullName evidence="6">WD40 repeat-like protein</fullName>
    </recommendedName>
</protein>
<feature type="repeat" description="WD" evidence="3">
    <location>
        <begin position="79"/>
        <end position="120"/>
    </location>
</feature>
<proteinExistence type="predicted"/>
<dbReference type="HOGENOM" id="CLU_000288_57_33_1"/>
<keyword evidence="5" id="KW-1185">Reference proteome</keyword>
<dbReference type="InterPro" id="IPR019775">
    <property type="entry name" value="WD40_repeat_CS"/>
</dbReference>
<dbReference type="Gene3D" id="2.130.10.10">
    <property type="entry name" value="YVTN repeat-like/Quinoprotein amine dehydrogenase"/>
    <property type="match status" value="3"/>
</dbReference>
<dbReference type="SMART" id="SM00320">
    <property type="entry name" value="WD40"/>
    <property type="match status" value="5"/>
</dbReference>
<dbReference type="Pfam" id="PF00400">
    <property type="entry name" value="WD40"/>
    <property type="match status" value="3"/>
</dbReference>
<gene>
    <name evidence="4" type="ORF">CY34DRAFT_81233</name>
</gene>
<evidence type="ECO:0000256" key="1">
    <source>
        <dbReference type="ARBA" id="ARBA00022574"/>
    </source>
</evidence>
<reference evidence="5" key="2">
    <citation type="submission" date="2015-01" db="EMBL/GenBank/DDBJ databases">
        <title>Evolutionary Origins and Diversification of the Mycorrhizal Mutualists.</title>
        <authorList>
            <consortium name="DOE Joint Genome Institute"/>
            <consortium name="Mycorrhizal Genomics Consortium"/>
            <person name="Kohler A."/>
            <person name="Kuo A."/>
            <person name="Nagy L.G."/>
            <person name="Floudas D."/>
            <person name="Copeland A."/>
            <person name="Barry K.W."/>
            <person name="Cichocki N."/>
            <person name="Veneault-Fourrey C."/>
            <person name="LaButti K."/>
            <person name="Lindquist E.A."/>
            <person name="Lipzen A."/>
            <person name="Lundell T."/>
            <person name="Morin E."/>
            <person name="Murat C."/>
            <person name="Riley R."/>
            <person name="Ohm R."/>
            <person name="Sun H."/>
            <person name="Tunlid A."/>
            <person name="Henrissat B."/>
            <person name="Grigoriev I.V."/>
            <person name="Hibbett D.S."/>
            <person name="Martin F."/>
        </authorList>
    </citation>
    <scope>NUCLEOTIDE SEQUENCE [LARGE SCALE GENOMIC DNA]</scope>
    <source>
        <strain evidence="5">UH-Slu-Lm8-n1</strain>
    </source>
</reference>
<dbReference type="STRING" id="930992.A0A0D0APK7"/>
<dbReference type="InterPro" id="IPR050349">
    <property type="entry name" value="WD_LIS1/nudF_dynein_reg"/>
</dbReference>
<dbReference type="PROSITE" id="PS50082">
    <property type="entry name" value="WD_REPEATS_2"/>
    <property type="match status" value="3"/>
</dbReference>
<dbReference type="InterPro" id="IPR036322">
    <property type="entry name" value="WD40_repeat_dom_sf"/>
</dbReference>
<dbReference type="Proteomes" id="UP000054485">
    <property type="component" value="Unassembled WGS sequence"/>
</dbReference>
<dbReference type="InterPro" id="IPR001680">
    <property type="entry name" value="WD40_rpt"/>
</dbReference>
<dbReference type="OrthoDB" id="2685327at2759"/>
<dbReference type="SUPFAM" id="SSF50978">
    <property type="entry name" value="WD40 repeat-like"/>
    <property type="match status" value="1"/>
</dbReference>
<feature type="repeat" description="WD" evidence="3">
    <location>
        <begin position="238"/>
        <end position="273"/>
    </location>
</feature>
<dbReference type="InterPro" id="IPR015943">
    <property type="entry name" value="WD40/YVTN_repeat-like_dom_sf"/>
</dbReference>
<accession>A0A0D0APK7</accession>
<dbReference type="CDD" id="cd00200">
    <property type="entry name" value="WD40"/>
    <property type="match status" value="1"/>
</dbReference>
<evidence type="ECO:0008006" key="6">
    <source>
        <dbReference type="Google" id="ProtNLM"/>
    </source>
</evidence>
<dbReference type="PANTHER" id="PTHR44129">
    <property type="entry name" value="WD REPEAT-CONTAINING PROTEIN POP1"/>
    <property type="match status" value="1"/>
</dbReference>
<dbReference type="AlphaFoldDB" id="A0A0D0APK7"/>
<sequence>MTGQILHLPDGKQIIIYSLNGSFRVWDLRSGTQVGDEWEDNDLWLTMALSPDGKIIASGSLDGAVRLWNIYTGKVIIALTGHEEAVRTVCWSPNGGRVVSGYLDGTFRVWNVETGKTILGPIHAGSHIIRVVCYSPNAKMIATGGAALRIWDANTGELLKTLEGVFSMCLAWTSDSKTLVAGGSKIDTATWTVLELCNDYVNAISLFPNERIFASTSFINKTAQLWNFKTNTPIGTPLHRYQHNVRSATFSTDGKFLVTCCDDSHIYTWDVSTIIKDAGLPSDLVSIDILLGH</sequence>
<evidence type="ECO:0000313" key="5">
    <source>
        <dbReference type="Proteomes" id="UP000054485"/>
    </source>
</evidence>
<evidence type="ECO:0000313" key="4">
    <source>
        <dbReference type="EMBL" id="KIK43721.1"/>
    </source>
</evidence>
<evidence type="ECO:0000256" key="3">
    <source>
        <dbReference type="PROSITE-ProRule" id="PRU00221"/>
    </source>
</evidence>
<organism evidence="4 5">
    <name type="scientific">Suillus luteus UH-Slu-Lm8-n1</name>
    <dbReference type="NCBI Taxonomy" id="930992"/>
    <lineage>
        <taxon>Eukaryota</taxon>
        <taxon>Fungi</taxon>
        <taxon>Dikarya</taxon>
        <taxon>Basidiomycota</taxon>
        <taxon>Agaricomycotina</taxon>
        <taxon>Agaricomycetes</taxon>
        <taxon>Agaricomycetidae</taxon>
        <taxon>Boletales</taxon>
        <taxon>Suillineae</taxon>
        <taxon>Suillaceae</taxon>
        <taxon>Suillus</taxon>
    </lineage>
</organism>